<dbReference type="CDD" id="cd05016">
    <property type="entry name" value="SIS_PGI_2"/>
    <property type="match status" value="1"/>
</dbReference>
<dbReference type="Pfam" id="PF00342">
    <property type="entry name" value="PGI"/>
    <property type="match status" value="1"/>
</dbReference>
<name>A0A7W7F5Y9_9SPHN</name>
<dbReference type="PROSITE" id="PS51463">
    <property type="entry name" value="P_GLUCOSE_ISOMERASE_3"/>
    <property type="match status" value="1"/>
</dbReference>
<keyword evidence="10" id="KW-1185">Reference proteome</keyword>
<dbReference type="RefSeq" id="WP_184065297.1">
    <property type="nucleotide sequence ID" value="NZ_JACHNZ010000006.1"/>
</dbReference>
<organism evidence="9 10">
    <name type="scientific">Sphingosinicella soli</name>
    <dbReference type="NCBI Taxonomy" id="333708"/>
    <lineage>
        <taxon>Bacteria</taxon>
        <taxon>Pseudomonadati</taxon>
        <taxon>Pseudomonadota</taxon>
        <taxon>Alphaproteobacteria</taxon>
        <taxon>Sphingomonadales</taxon>
        <taxon>Sphingosinicellaceae</taxon>
        <taxon>Sphingosinicella</taxon>
    </lineage>
</organism>
<dbReference type="PROSITE" id="PS00174">
    <property type="entry name" value="P_GLUCOSE_ISOMERASE_2"/>
    <property type="match status" value="1"/>
</dbReference>
<sequence>MDERSTAWAAVAEAAREVPTLAGLFGADTGRAGRLSVDVAGLHLDVSKTHLSPGAEAGLAGLLGASGFESVRAALFSGAAVNPSEGRAATHAAERGSGSGQAVAGADTARAMTQRLVERVAAGAFGEIRHILHIGIGGSALGPALLVDALGEGRYDTHIISNIDGVALERAMRACDPARTLVVVVSKTFTTIETMTNAESARDWIGGTARFVAVTAAPEKAVAWGILKENVLGFAESVGGRYSLWSAVGVTAALTLGWPAFEALLAGARAMDRHFETAPMEANAPVLAAMVDVLYAAFLGAETRAVFAYDERLRLLPSFLQQLEMESNGKRVDREGGALTHPSAAITWGGTGTDAQHAVFQLLHQGTHLVPAEFVMVKTPGHGLGAAHHRQLLVNAIAQGAALMRGRTMEEALALSGGDAALAAAKTFPGNRPSSAIVLERLDPHTLGALVAFYEHRTFTAAVMLGINPFDQWGVELGKEMAHAALGDGAGAGFDASSRALLARALTNFA</sequence>
<dbReference type="GO" id="GO:0006096">
    <property type="term" value="P:glycolytic process"/>
    <property type="evidence" value="ECO:0007669"/>
    <property type="project" value="UniProtKB-UniRule"/>
</dbReference>
<dbReference type="GO" id="GO:0048029">
    <property type="term" value="F:monosaccharide binding"/>
    <property type="evidence" value="ECO:0007669"/>
    <property type="project" value="TreeGrafter"/>
</dbReference>
<comment type="caution">
    <text evidence="9">The sequence shown here is derived from an EMBL/GenBank/DDBJ whole genome shotgun (WGS) entry which is preliminary data.</text>
</comment>
<dbReference type="CDD" id="cd05015">
    <property type="entry name" value="SIS_PGI_1"/>
    <property type="match status" value="1"/>
</dbReference>
<keyword evidence="5 7" id="KW-0413">Isomerase</keyword>
<dbReference type="NCBIfam" id="NF001211">
    <property type="entry name" value="PRK00179.1"/>
    <property type="match status" value="1"/>
</dbReference>
<dbReference type="HAMAP" id="MF_00473">
    <property type="entry name" value="G6P_isomerase"/>
    <property type="match status" value="1"/>
</dbReference>
<evidence type="ECO:0000256" key="2">
    <source>
        <dbReference type="ARBA" id="ARBA00006604"/>
    </source>
</evidence>
<dbReference type="Proteomes" id="UP000566324">
    <property type="component" value="Unassembled WGS sequence"/>
</dbReference>
<dbReference type="InterPro" id="IPR018189">
    <property type="entry name" value="Phosphoglucose_isomerase_CS"/>
</dbReference>
<dbReference type="PRINTS" id="PR00662">
    <property type="entry name" value="G6PISOMERASE"/>
</dbReference>
<dbReference type="PROSITE" id="PS00765">
    <property type="entry name" value="P_GLUCOSE_ISOMERASE_1"/>
    <property type="match status" value="1"/>
</dbReference>
<evidence type="ECO:0000256" key="5">
    <source>
        <dbReference type="ARBA" id="ARBA00023235"/>
    </source>
</evidence>
<dbReference type="GO" id="GO:0006094">
    <property type="term" value="P:gluconeogenesis"/>
    <property type="evidence" value="ECO:0007669"/>
    <property type="project" value="UniProtKB-UniRule"/>
</dbReference>
<comment type="function">
    <text evidence="7">Catalyzes the reversible isomerization of glucose-6-phosphate to fructose-6-phosphate.</text>
</comment>
<dbReference type="GO" id="GO:0097367">
    <property type="term" value="F:carbohydrate derivative binding"/>
    <property type="evidence" value="ECO:0007669"/>
    <property type="project" value="InterPro"/>
</dbReference>
<feature type="active site" evidence="7">
    <location>
        <position position="479"/>
    </location>
</feature>
<dbReference type="GO" id="GO:0005829">
    <property type="term" value="C:cytosol"/>
    <property type="evidence" value="ECO:0007669"/>
    <property type="project" value="TreeGrafter"/>
</dbReference>
<dbReference type="InterPro" id="IPR035482">
    <property type="entry name" value="SIS_PGI_2"/>
</dbReference>
<dbReference type="InterPro" id="IPR023096">
    <property type="entry name" value="G6P_Isomerase_C"/>
</dbReference>
<dbReference type="InterPro" id="IPR001672">
    <property type="entry name" value="G6P_Isomerase"/>
</dbReference>
<comment type="subcellular location">
    <subcellularLocation>
        <location evidence="7">Cytoplasm</location>
    </subcellularLocation>
</comment>
<dbReference type="Gene3D" id="1.10.1390.10">
    <property type="match status" value="1"/>
</dbReference>
<feature type="active site" description="Proton donor" evidence="7">
    <location>
        <position position="326"/>
    </location>
</feature>
<evidence type="ECO:0000256" key="7">
    <source>
        <dbReference type="HAMAP-Rule" id="MF_00473"/>
    </source>
</evidence>
<dbReference type="Gene3D" id="3.40.50.10490">
    <property type="entry name" value="Glucose-6-phosphate isomerase like protein, domain 1"/>
    <property type="match status" value="2"/>
</dbReference>
<evidence type="ECO:0000256" key="4">
    <source>
        <dbReference type="ARBA" id="ARBA00023152"/>
    </source>
</evidence>
<dbReference type="GO" id="GO:0051156">
    <property type="term" value="P:glucose 6-phosphate metabolic process"/>
    <property type="evidence" value="ECO:0007669"/>
    <property type="project" value="TreeGrafter"/>
</dbReference>
<dbReference type="GO" id="GO:0004347">
    <property type="term" value="F:glucose-6-phosphate isomerase activity"/>
    <property type="evidence" value="ECO:0007669"/>
    <property type="project" value="UniProtKB-UniRule"/>
</dbReference>
<dbReference type="EC" id="5.3.1.9" evidence="7"/>
<dbReference type="UniPathway" id="UPA00138"/>
<proteinExistence type="inferred from homology"/>
<feature type="active site" evidence="7">
    <location>
        <position position="357"/>
    </location>
</feature>
<dbReference type="InterPro" id="IPR046348">
    <property type="entry name" value="SIS_dom_sf"/>
</dbReference>
<accession>A0A7W7F5Y9</accession>
<evidence type="ECO:0000256" key="3">
    <source>
        <dbReference type="ARBA" id="ARBA00022432"/>
    </source>
</evidence>
<dbReference type="AlphaFoldDB" id="A0A7W7F5Y9"/>
<evidence type="ECO:0000313" key="9">
    <source>
        <dbReference type="EMBL" id="MBB4631144.1"/>
    </source>
</evidence>
<protein>
    <recommendedName>
        <fullName evidence="7">Glucose-6-phosphate isomerase</fullName>
        <shortName evidence="7">GPI</shortName>
        <ecNumber evidence="7">5.3.1.9</ecNumber>
    </recommendedName>
    <alternativeName>
        <fullName evidence="7">Phosphoglucose isomerase</fullName>
        <shortName evidence="7">PGI</shortName>
    </alternativeName>
    <alternativeName>
        <fullName evidence="7">Phosphohexose isomerase</fullName>
        <shortName evidence="7">PHI</shortName>
    </alternativeName>
</protein>
<gene>
    <name evidence="7" type="primary">pgi</name>
    <name evidence="9" type="ORF">GGQ98_000751</name>
</gene>
<comment type="pathway">
    <text evidence="7">Carbohydrate biosynthesis; gluconeogenesis.</text>
</comment>
<keyword evidence="3 7" id="KW-0312">Gluconeogenesis</keyword>
<keyword evidence="4 7" id="KW-0324">Glycolysis</keyword>
<reference evidence="9 10" key="1">
    <citation type="submission" date="2020-08" db="EMBL/GenBank/DDBJ databases">
        <title>Genomic Encyclopedia of Type Strains, Phase IV (KMG-IV): sequencing the most valuable type-strain genomes for metagenomic binning, comparative biology and taxonomic classification.</title>
        <authorList>
            <person name="Goeker M."/>
        </authorList>
    </citation>
    <scope>NUCLEOTIDE SEQUENCE [LARGE SCALE GENOMIC DNA]</scope>
    <source>
        <strain evidence="9 10">DSM 17328</strain>
    </source>
</reference>
<dbReference type="EMBL" id="JACHNZ010000006">
    <property type="protein sequence ID" value="MBB4631144.1"/>
    <property type="molecule type" value="Genomic_DNA"/>
</dbReference>
<dbReference type="SUPFAM" id="SSF53697">
    <property type="entry name" value="SIS domain"/>
    <property type="match status" value="1"/>
</dbReference>
<evidence type="ECO:0000313" key="10">
    <source>
        <dbReference type="Proteomes" id="UP000566324"/>
    </source>
</evidence>
<dbReference type="PANTHER" id="PTHR11469">
    <property type="entry name" value="GLUCOSE-6-PHOSPHATE ISOMERASE"/>
    <property type="match status" value="1"/>
</dbReference>
<comment type="pathway">
    <text evidence="1 7 8">Carbohydrate degradation; glycolysis; D-glyceraldehyde 3-phosphate and glycerone phosphate from D-glucose: step 2/4.</text>
</comment>
<comment type="catalytic activity">
    <reaction evidence="6 7 8">
        <text>alpha-D-glucose 6-phosphate = beta-D-fructose 6-phosphate</text>
        <dbReference type="Rhea" id="RHEA:11816"/>
        <dbReference type="ChEBI" id="CHEBI:57634"/>
        <dbReference type="ChEBI" id="CHEBI:58225"/>
        <dbReference type="EC" id="5.3.1.9"/>
    </reaction>
</comment>
<evidence type="ECO:0000256" key="6">
    <source>
        <dbReference type="ARBA" id="ARBA00029321"/>
    </source>
</evidence>
<evidence type="ECO:0000256" key="8">
    <source>
        <dbReference type="RuleBase" id="RU000612"/>
    </source>
</evidence>
<keyword evidence="7" id="KW-0963">Cytoplasm</keyword>
<dbReference type="InterPro" id="IPR035476">
    <property type="entry name" value="SIS_PGI_1"/>
</dbReference>
<evidence type="ECO:0000256" key="1">
    <source>
        <dbReference type="ARBA" id="ARBA00004926"/>
    </source>
</evidence>
<comment type="similarity">
    <text evidence="2 7 8">Belongs to the GPI family.</text>
</comment>
<dbReference type="UniPathway" id="UPA00109">
    <property type="reaction ID" value="UER00181"/>
</dbReference>
<dbReference type="PANTHER" id="PTHR11469:SF1">
    <property type="entry name" value="GLUCOSE-6-PHOSPHATE ISOMERASE"/>
    <property type="match status" value="1"/>
</dbReference>